<dbReference type="InterPro" id="IPR018114">
    <property type="entry name" value="TRYPSIN_HIS"/>
</dbReference>
<dbReference type="PROSITE" id="PS50240">
    <property type="entry name" value="TRYPSIN_DOM"/>
    <property type="match status" value="1"/>
</dbReference>
<comment type="caution">
    <text evidence="5">The sequence shown here is derived from an EMBL/GenBank/DDBJ whole genome shotgun (WGS) entry which is preliminary data.</text>
</comment>
<dbReference type="Proteomes" id="UP000749559">
    <property type="component" value="Unassembled WGS sequence"/>
</dbReference>
<dbReference type="InterPro" id="IPR033116">
    <property type="entry name" value="TRYPSIN_SER"/>
</dbReference>
<organism evidence="5 6">
    <name type="scientific">Owenia fusiformis</name>
    <name type="common">Polychaete worm</name>
    <dbReference type="NCBI Taxonomy" id="6347"/>
    <lineage>
        <taxon>Eukaryota</taxon>
        <taxon>Metazoa</taxon>
        <taxon>Spiralia</taxon>
        <taxon>Lophotrochozoa</taxon>
        <taxon>Annelida</taxon>
        <taxon>Polychaeta</taxon>
        <taxon>Sedentaria</taxon>
        <taxon>Canalipalpata</taxon>
        <taxon>Sabellida</taxon>
        <taxon>Oweniida</taxon>
        <taxon>Oweniidae</taxon>
        <taxon>Owenia</taxon>
    </lineage>
</organism>
<evidence type="ECO:0000259" key="4">
    <source>
        <dbReference type="PROSITE" id="PS50240"/>
    </source>
</evidence>
<dbReference type="GO" id="GO:0006508">
    <property type="term" value="P:proteolysis"/>
    <property type="evidence" value="ECO:0007669"/>
    <property type="project" value="UniProtKB-KW"/>
</dbReference>
<dbReference type="PANTHER" id="PTHR24256">
    <property type="entry name" value="TRYPTASE-RELATED"/>
    <property type="match status" value="1"/>
</dbReference>
<dbReference type="InterPro" id="IPR043504">
    <property type="entry name" value="Peptidase_S1_PA_chymotrypsin"/>
</dbReference>
<dbReference type="InterPro" id="IPR009003">
    <property type="entry name" value="Peptidase_S1_PA"/>
</dbReference>
<dbReference type="Gene3D" id="2.40.10.10">
    <property type="entry name" value="Trypsin-like serine proteases"/>
    <property type="match status" value="1"/>
</dbReference>
<dbReference type="PRINTS" id="PR00722">
    <property type="entry name" value="CHYMOTRYPSIN"/>
</dbReference>
<dbReference type="SMART" id="SM00020">
    <property type="entry name" value="Tryp_SPc"/>
    <property type="match status" value="1"/>
</dbReference>
<reference evidence="5" key="1">
    <citation type="submission" date="2022-03" db="EMBL/GenBank/DDBJ databases">
        <authorList>
            <person name="Martin C."/>
        </authorList>
    </citation>
    <scope>NUCLEOTIDE SEQUENCE</scope>
</reference>
<dbReference type="Pfam" id="PF00089">
    <property type="entry name" value="Trypsin"/>
    <property type="match status" value="1"/>
</dbReference>
<keyword evidence="3" id="KW-0378">Hydrolase</keyword>
<proteinExistence type="inferred from homology"/>
<dbReference type="GO" id="GO:0004252">
    <property type="term" value="F:serine-type endopeptidase activity"/>
    <property type="evidence" value="ECO:0007669"/>
    <property type="project" value="InterPro"/>
</dbReference>
<name>A0A8S4Q4V7_OWEFU</name>
<evidence type="ECO:0000256" key="2">
    <source>
        <dbReference type="ARBA" id="ARBA00024195"/>
    </source>
</evidence>
<dbReference type="InterPro" id="IPR001314">
    <property type="entry name" value="Peptidase_S1A"/>
</dbReference>
<dbReference type="InterPro" id="IPR001254">
    <property type="entry name" value="Trypsin_dom"/>
</dbReference>
<keyword evidence="3" id="KW-0720">Serine protease</keyword>
<comment type="similarity">
    <text evidence="2">Belongs to the peptidase S1 family. CLIP subfamily.</text>
</comment>
<gene>
    <name evidence="5" type="ORF">OFUS_LOCUS23387</name>
</gene>
<keyword evidence="6" id="KW-1185">Reference proteome</keyword>
<feature type="domain" description="Peptidase S1" evidence="4">
    <location>
        <begin position="743"/>
        <end position="1007"/>
    </location>
</feature>
<keyword evidence="3" id="KW-0645">Protease</keyword>
<dbReference type="Pfam" id="PF13385">
    <property type="entry name" value="Laminin_G_3"/>
    <property type="match status" value="1"/>
</dbReference>
<sequence length="1168" mass="129925">MTKYMFVYNRHKVVIDSINKYSFAQVEKHLRYLQKELTFITNGGGFTRTLKRKLDAIIKNIKKNLKLIKTPSDQFLKGLNDIKVQNGALNDAIKNLIFSWKYYGYNDQLKALNDISKKHSRELGSKVVQRMLTQQTKLNKGLKSKKLKISSFPTEKYFEGELLGGKRFQDCGTTGSIPIVAPANGLITFQDECNSTIKVNCDCGFLLSGVAEFERANYTENIAFCQPKAIGYWPLNKKDEGINFAGVISENCVRGREKGPIKVADAVLGNDAKFVNGVSGKENEAVQLDRSYISISNNGYLTPTRDFTWMFYVKLDKTSEPFIPLLQYSKVRMGEMWIGVNKNDGIEAGLIGNNVITVESDAALESNTWSYIAVSYKQNDIEQSATLQLYVFNASNLRSFNQRKVTLHPIGRIGTKVTDSTSNVFIGKDASTPRCFACLKFCAAALSEGQIARAEAGCRQDILIGKWPLNDENILDASNNSNHLMATGPYTPLVDGPKQSRAISVRAPELKFHLEDVKIPNTFTWLGAFYIEEMIEQTCALIDFSEKNDHKYYHRFHIWIDKDSNNGQIKIMAGLQKPTLKNTVKSERIFLKQWYHVAFTYIGTTGYATLYLKEEDSNDTGLKSYSAMIGKDQIEMTATGTIGGSVIREMPMRGRITCIALYSDSLTEAEINRLTRRCLGDWPNWSDWGHFSDCHASECRPLIRSRMCMDKDGSVLDDSRCPGEGIDFDREPASCELCTGEKIAGGSKVRTGNFSWIVSLSGSEGHFCGAAILSASWILSAAHCICPESPKDVCCVDSTSEGCKNLTSTWKVTAGKLKLSAKRGGQTRTIKAVYVHKNYSTLGHKQDHDVALINLNADLDFKDSLVQPAVITGKCETYNTDEDMCSETHAKSVLRQYCRIAGWGYTGRAQKLADVLQSLSLPNGVDTDDENRPYYLRSKAPSRSTACKGDSGGPLLCDPDSKHLSNTTRLMGIMSYIDPVSCGHDQDISTYHNYVPYFLPWIVGKVKEYDSWNYGSCVCNNDKTKGTQQNHRSCHIPLNIDDPKDTYRVCGKKETVDCSDKCNGGPIVTNTCTQKEFNNNSLEVIKRLDNLRVGLDDVAANITRMARIQSDTSAIIGDIVFSINGYDLGSKCSSNDECCVDNSRCLGNSCTCMVGFIEVASECKAKTG</sequence>
<dbReference type="CDD" id="cd00190">
    <property type="entry name" value="Tryp_SPc"/>
    <property type="match status" value="1"/>
</dbReference>
<dbReference type="SUPFAM" id="SSF50494">
    <property type="entry name" value="Trypsin-like serine proteases"/>
    <property type="match status" value="1"/>
</dbReference>
<dbReference type="AlphaFoldDB" id="A0A8S4Q4V7"/>
<dbReference type="InterPro" id="IPR013320">
    <property type="entry name" value="ConA-like_dom_sf"/>
</dbReference>
<evidence type="ECO:0000256" key="3">
    <source>
        <dbReference type="RuleBase" id="RU363034"/>
    </source>
</evidence>
<dbReference type="PROSITE" id="PS00134">
    <property type="entry name" value="TRYPSIN_HIS"/>
    <property type="match status" value="1"/>
</dbReference>
<keyword evidence="1" id="KW-1015">Disulfide bond</keyword>
<dbReference type="SUPFAM" id="SSF49899">
    <property type="entry name" value="Concanavalin A-like lectins/glucanases"/>
    <property type="match status" value="2"/>
</dbReference>
<protein>
    <recommendedName>
        <fullName evidence="4">Peptidase S1 domain-containing protein</fullName>
    </recommendedName>
</protein>
<dbReference type="InterPro" id="IPR051487">
    <property type="entry name" value="Ser/Thr_Proteases_Immune/Dev"/>
</dbReference>
<dbReference type="PROSITE" id="PS00135">
    <property type="entry name" value="TRYPSIN_SER"/>
    <property type="match status" value="1"/>
</dbReference>
<evidence type="ECO:0000256" key="1">
    <source>
        <dbReference type="ARBA" id="ARBA00023157"/>
    </source>
</evidence>
<evidence type="ECO:0000313" key="5">
    <source>
        <dbReference type="EMBL" id="CAH1799371.1"/>
    </source>
</evidence>
<accession>A0A8S4Q4V7</accession>
<dbReference type="EMBL" id="CAIIXF020000011">
    <property type="protein sequence ID" value="CAH1799371.1"/>
    <property type="molecule type" value="Genomic_DNA"/>
</dbReference>
<evidence type="ECO:0000313" key="6">
    <source>
        <dbReference type="Proteomes" id="UP000749559"/>
    </source>
</evidence>
<dbReference type="Gene3D" id="2.60.120.200">
    <property type="match status" value="2"/>
</dbReference>